<reference evidence="13 14" key="1">
    <citation type="submission" date="2018-06" db="EMBL/GenBank/DDBJ databases">
        <title>Genomic Encyclopedia of Archaeal and Bacterial Type Strains, Phase II (KMG-II): from individual species to whole genera.</title>
        <authorList>
            <person name="Goeker M."/>
        </authorList>
    </citation>
    <scope>NUCLEOTIDE SEQUENCE [LARGE SCALE GENOMIC DNA]</scope>
    <source>
        <strain evidence="13 14">DSM 6779</strain>
    </source>
</reference>
<keyword evidence="9" id="KW-0520">NAD</keyword>
<evidence type="ECO:0000256" key="2">
    <source>
        <dbReference type="ARBA" id="ARBA00022485"/>
    </source>
</evidence>
<dbReference type="PROSITE" id="PS00198">
    <property type="entry name" value="4FE4S_FER_1"/>
    <property type="match status" value="1"/>
</dbReference>
<dbReference type="GO" id="GO:0046872">
    <property type="term" value="F:metal ion binding"/>
    <property type="evidence" value="ECO:0007669"/>
    <property type="project" value="UniProtKB-KW"/>
</dbReference>
<proteinExistence type="predicted"/>
<name>A0A2W7Q813_9BACT</name>
<evidence type="ECO:0000256" key="6">
    <source>
        <dbReference type="ARBA" id="ARBA00022967"/>
    </source>
</evidence>
<dbReference type="AlphaFoldDB" id="A0A2W7Q813"/>
<dbReference type="PROSITE" id="PS51379">
    <property type="entry name" value="4FE4S_FER_2"/>
    <property type="match status" value="2"/>
</dbReference>
<protein>
    <submittedName>
        <fullName evidence="13">NADH-quinone oxidoreductase subunit I</fullName>
    </submittedName>
</protein>
<evidence type="ECO:0000256" key="3">
    <source>
        <dbReference type="ARBA" id="ARBA00022719"/>
    </source>
</evidence>
<evidence type="ECO:0000256" key="11">
    <source>
        <dbReference type="ARBA" id="ARBA00023136"/>
    </source>
</evidence>
<dbReference type="Pfam" id="PF12838">
    <property type="entry name" value="Fer4_7"/>
    <property type="match status" value="1"/>
</dbReference>
<evidence type="ECO:0000259" key="12">
    <source>
        <dbReference type="PROSITE" id="PS51379"/>
    </source>
</evidence>
<dbReference type="EMBL" id="QKZK01000008">
    <property type="protein sequence ID" value="PZX17889.1"/>
    <property type="molecule type" value="Genomic_DNA"/>
</dbReference>
<dbReference type="PANTHER" id="PTHR10849">
    <property type="entry name" value="NADH DEHYDROGENASE UBIQUINONE IRON-SULFUR PROTEIN 8, MITOCHONDRIAL"/>
    <property type="match status" value="1"/>
</dbReference>
<keyword evidence="1" id="KW-1003">Cell membrane</keyword>
<dbReference type="InterPro" id="IPR017896">
    <property type="entry name" value="4Fe4S_Fe-S-bd"/>
</dbReference>
<keyword evidence="6" id="KW-1278">Translocase</keyword>
<dbReference type="SUPFAM" id="SSF54862">
    <property type="entry name" value="4Fe-4S ferredoxins"/>
    <property type="match status" value="1"/>
</dbReference>
<feature type="domain" description="4Fe-4S ferredoxin-type" evidence="12">
    <location>
        <begin position="114"/>
        <end position="143"/>
    </location>
</feature>
<dbReference type="RefSeq" id="WP_111445005.1">
    <property type="nucleotide sequence ID" value="NZ_QKZK01000008.1"/>
</dbReference>
<evidence type="ECO:0000256" key="7">
    <source>
        <dbReference type="ARBA" id="ARBA00023004"/>
    </source>
</evidence>
<comment type="caution">
    <text evidence="13">The sequence shown here is derived from an EMBL/GenBank/DDBJ whole genome shotgun (WGS) entry which is preliminary data.</text>
</comment>
<keyword evidence="7" id="KW-0408">Iron</keyword>
<evidence type="ECO:0000256" key="10">
    <source>
        <dbReference type="ARBA" id="ARBA00023075"/>
    </source>
</evidence>
<evidence type="ECO:0000256" key="8">
    <source>
        <dbReference type="ARBA" id="ARBA00023014"/>
    </source>
</evidence>
<dbReference type="Gene3D" id="3.30.70.3270">
    <property type="match status" value="1"/>
</dbReference>
<dbReference type="InterPro" id="IPR017900">
    <property type="entry name" value="4Fe4S_Fe_S_CS"/>
</dbReference>
<keyword evidence="10" id="KW-0830">Ubiquinone</keyword>
<dbReference type="InterPro" id="IPR010226">
    <property type="entry name" value="NADH_quinone_OxRdtase_chainI"/>
</dbReference>
<keyword evidence="5" id="KW-0677">Repeat</keyword>
<keyword evidence="2" id="KW-0004">4Fe-4S</keyword>
<feature type="domain" description="4Fe-4S ferredoxin-type" evidence="12">
    <location>
        <begin position="71"/>
        <end position="100"/>
    </location>
</feature>
<dbReference type="Proteomes" id="UP000249239">
    <property type="component" value="Unassembled WGS sequence"/>
</dbReference>
<dbReference type="PANTHER" id="PTHR10849:SF24">
    <property type="entry name" value="NADH-QUINONE OXIDOREDUCTASE SUBUNIT I 2"/>
    <property type="match status" value="1"/>
</dbReference>
<dbReference type="GO" id="GO:0051539">
    <property type="term" value="F:4 iron, 4 sulfur cluster binding"/>
    <property type="evidence" value="ECO:0007669"/>
    <property type="project" value="UniProtKB-KW"/>
</dbReference>
<sequence>MINHPNKELGGWQLFRKYFSELWFGIRTLLKGLRITSGYFFSPKEIITEQYPENRATLKMFDRFKGEVIMSHTAENRHRCTGCGICEMNCPNGSIQVITRKETTPEGKSVRGLDKHIYHLGMCTFCGLCVKSCPSDALAFGQKFEHAVFNRHHLTKVLNQPGSLLQKEIKAS</sequence>
<evidence type="ECO:0000313" key="13">
    <source>
        <dbReference type="EMBL" id="PZX17889.1"/>
    </source>
</evidence>
<dbReference type="OrthoDB" id="9808559at2"/>
<organism evidence="13 14">
    <name type="scientific">Breznakibacter xylanolyticus</name>
    <dbReference type="NCBI Taxonomy" id="990"/>
    <lineage>
        <taxon>Bacteria</taxon>
        <taxon>Pseudomonadati</taxon>
        <taxon>Bacteroidota</taxon>
        <taxon>Bacteroidia</taxon>
        <taxon>Marinilabiliales</taxon>
        <taxon>Marinilabiliaceae</taxon>
        <taxon>Breznakibacter</taxon>
    </lineage>
</organism>
<accession>A0A2W7Q813</accession>
<evidence type="ECO:0000313" key="14">
    <source>
        <dbReference type="Proteomes" id="UP000249239"/>
    </source>
</evidence>
<keyword evidence="3" id="KW-0874">Quinone</keyword>
<dbReference type="GO" id="GO:0016651">
    <property type="term" value="F:oxidoreductase activity, acting on NAD(P)H"/>
    <property type="evidence" value="ECO:0007669"/>
    <property type="project" value="InterPro"/>
</dbReference>
<keyword evidence="4" id="KW-0479">Metal-binding</keyword>
<gene>
    <name evidence="13" type="ORF">LX69_01302</name>
</gene>
<evidence type="ECO:0000256" key="5">
    <source>
        <dbReference type="ARBA" id="ARBA00022737"/>
    </source>
</evidence>
<keyword evidence="8" id="KW-0411">Iron-sulfur</keyword>
<keyword evidence="11" id="KW-0472">Membrane</keyword>
<keyword evidence="14" id="KW-1185">Reference proteome</keyword>
<dbReference type="GO" id="GO:0048038">
    <property type="term" value="F:quinone binding"/>
    <property type="evidence" value="ECO:0007669"/>
    <property type="project" value="UniProtKB-KW"/>
</dbReference>
<dbReference type="GO" id="GO:0016020">
    <property type="term" value="C:membrane"/>
    <property type="evidence" value="ECO:0007669"/>
    <property type="project" value="InterPro"/>
</dbReference>
<evidence type="ECO:0000256" key="4">
    <source>
        <dbReference type="ARBA" id="ARBA00022723"/>
    </source>
</evidence>
<evidence type="ECO:0000256" key="9">
    <source>
        <dbReference type="ARBA" id="ARBA00023027"/>
    </source>
</evidence>
<evidence type="ECO:0000256" key="1">
    <source>
        <dbReference type="ARBA" id="ARBA00022475"/>
    </source>
</evidence>